<dbReference type="InterPro" id="IPR050438">
    <property type="entry name" value="LMW_PTPase"/>
</dbReference>
<evidence type="ECO:0000313" key="2">
    <source>
        <dbReference type="EMBL" id="SMX88459.1"/>
    </source>
</evidence>
<dbReference type="EC" id="3.1.3.48" evidence="2"/>
<evidence type="ECO:0000259" key="1">
    <source>
        <dbReference type="SMART" id="SM00226"/>
    </source>
</evidence>
<keyword evidence="2" id="KW-0378">Hydrolase</keyword>
<keyword evidence="3" id="KW-1185">Reference proteome</keyword>
<dbReference type="InterPro" id="IPR023485">
    <property type="entry name" value="Ptyr_pPase"/>
</dbReference>
<dbReference type="PANTHER" id="PTHR11717:SF31">
    <property type="entry name" value="LOW MOLECULAR WEIGHT PROTEIN-TYROSINE-PHOSPHATASE ETP-RELATED"/>
    <property type="match status" value="1"/>
</dbReference>
<accession>A0A2H1JLY4</accession>
<dbReference type="InterPro" id="IPR036196">
    <property type="entry name" value="Ptyr_pPase_sf"/>
</dbReference>
<feature type="domain" description="Phosphotyrosine protein phosphatase I" evidence="1">
    <location>
        <begin position="6"/>
        <end position="185"/>
    </location>
</feature>
<dbReference type="EMBL" id="FXZE01000008">
    <property type="protein sequence ID" value="SMX88459.1"/>
    <property type="molecule type" value="Genomic_DNA"/>
</dbReference>
<name>A0A2H1JLY4_9MICO</name>
<reference evidence="3" key="1">
    <citation type="submission" date="2017-03" db="EMBL/GenBank/DDBJ databases">
        <authorList>
            <person name="Monnet C."/>
        </authorList>
    </citation>
    <scope>NUCLEOTIDE SEQUENCE [LARGE SCALE GENOMIC DNA]</scope>
    <source>
        <strain evidence="3">P10</strain>
    </source>
</reference>
<evidence type="ECO:0000313" key="3">
    <source>
        <dbReference type="Proteomes" id="UP000234342"/>
    </source>
</evidence>
<dbReference type="Gene3D" id="3.40.50.2300">
    <property type="match status" value="1"/>
</dbReference>
<dbReference type="Proteomes" id="UP000234342">
    <property type="component" value="Unassembled WGS sequence"/>
</dbReference>
<dbReference type="AlphaFoldDB" id="A0A2H1JLY4"/>
<organism evidence="2 3">
    <name type="scientific">Brevibacterium antiquum</name>
    <dbReference type="NCBI Taxonomy" id="234835"/>
    <lineage>
        <taxon>Bacteria</taxon>
        <taxon>Bacillati</taxon>
        <taxon>Actinomycetota</taxon>
        <taxon>Actinomycetes</taxon>
        <taxon>Micrococcales</taxon>
        <taxon>Brevibacteriaceae</taxon>
        <taxon>Brevibacterium</taxon>
    </lineage>
</organism>
<dbReference type="GO" id="GO:0004725">
    <property type="term" value="F:protein tyrosine phosphatase activity"/>
    <property type="evidence" value="ECO:0007669"/>
    <property type="project" value="UniProtKB-EC"/>
</dbReference>
<protein>
    <submittedName>
        <fullName evidence="2">Protein-tyrosine phosphatase</fullName>
        <ecNumber evidence="2">3.1.3.48</ecNumber>
    </submittedName>
</protein>
<sequence>MTPTSFRILVVGVNNTCRSPLAAGTLQRELDTEAPVGFTVICAGTQAISGSPVSLEVLKLAEHRGIHLHGFFASQLVPETISEADLVLVMDRSIRREVVTMAPRALRRTFTLLEFSRILPTVRREQLVGPVGRWQSLVALAPRYRTPPKGAASDDDVIDPRNRPVKAYKRMNAQIESAIAAIREWEAPTPVRESHM</sequence>
<dbReference type="SMART" id="SM00226">
    <property type="entry name" value="LMWPc"/>
    <property type="match status" value="1"/>
</dbReference>
<dbReference type="PANTHER" id="PTHR11717">
    <property type="entry name" value="LOW MOLECULAR WEIGHT PROTEIN TYROSINE PHOSPHATASE"/>
    <property type="match status" value="1"/>
</dbReference>
<proteinExistence type="predicted"/>
<dbReference type="Pfam" id="PF01451">
    <property type="entry name" value="LMWPc"/>
    <property type="match status" value="1"/>
</dbReference>
<dbReference type="SUPFAM" id="SSF52788">
    <property type="entry name" value="Phosphotyrosine protein phosphatases I"/>
    <property type="match status" value="1"/>
</dbReference>
<gene>
    <name evidence="2" type="ORF">BANT10_02156</name>
</gene>